<keyword evidence="6" id="KW-1185">Reference proteome</keyword>
<dbReference type="InterPro" id="IPR036388">
    <property type="entry name" value="WH-like_DNA-bd_sf"/>
</dbReference>
<dbReference type="Pfam" id="PF07729">
    <property type="entry name" value="FCD"/>
    <property type="match status" value="1"/>
</dbReference>
<dbReference type="PROSITE" id="PS50949">
    <property type="entry name" value="HTH_GNTR"/>
    <property type="match status" value="1"/>
</dbReference>
<dbReference type="EMBL" id="CP088156">
    <property type="protein sequence ID" value="UFZ07287.1"/>
    <property type="molecule type" value="Genomic_DNA"/>
</dbReference>
<dbReference type="InterPro" id="IPR036390">
    <property type="entry name" value="WH_DNA-bd_sf"/>
</dbReference>
<dbReference type="Proteomes" id="UP001431010">
    <property type="component" value="Chromosome"/>
</dbReference>
<dbReference type="InterPro" id="IPR000524">
    <property type="entry name" value="Tscrpt_reg_HTH_GntR"/>
</dbReference>
<dbReference type="PRINTS" id="PR00035">
    <property type="entry name" value="HTHGNTR"/>
</dbReference>
<feature type="domain" description="HTH gntR-type" evidence="4">
    <location>
        <begin position="1"/>
        <end position="68"/>
    </location>
</feature>
<evidence type="ECO:0000256" key="3">
    <source>
        <dbReference type="ARBA" id="ARBA00023163"/>
    </source>
</evidence>
<evidence type="ECO:0000256" key="1">
    <source>
        <dbReference type="ARBA" id="ARBA00023015"/>
    </source>
</evidence>
<proteinExistence type="predicted"/>
<keyword evidence="2" id="KW-0238">DNA-binding</keyword>
<dbReference type="SMART" id="SM00345">
    <property type="entry name" value="HTH_GNTR"/>
    <property type="match status" value="1"/>
</dbReference>
<accession>A0ABY3RK74</accession>
<gene>
    <name evidence="5" type="ORF">LQG66_13675</name>
</gene>
<dbReference type="SUPFAM" id="SSF48008">
    <property type="entry name" value="GntR ligand-binding domain-like"/>
    <property type="match status" value="1"/>
</dbReference>
<keyword evidence="3" id="KW-0804">Transcription</keyword>
<dbReference type="InterPro" id="IPR011711">
    <property type="entry name" value="GntR_C"/>
</dbReference>
<evidence type="ECO:0000259" key="4">
    <source>
        <dbReference type="PROSITE" id="PS50949"/>
    </source>
</evidence>
<keyword evidence="1" id="KW-0805">Transcription regulation</keyword>
<dbReference type="PANTHER" id="PTHR43537:SF49">
    <property type="entry name" value="TRANSCRIPTIONAL REGULATORY PROTEIN"/>
    <property type="match status" value="1"/>
</dbReference>
<dbReference type="PANTHER" id="PTHR43537">
    <property type="entry name" value="TRANSCRIPTIONAL REGULATOR, GNTR FAMILY"/>
    <property type="match status" value="1"/>
</dbReference>
<sequence length="233" mass="25689">MSQAFRLKQAIEDAVIAGEFLPGDRLDEASLAERFGVSRTPIREALLQLGSEGFIDIRPRRGAIVSVPSPTRLFEMFETMAEVESACGRLAARRLTPENDAAMEAAHRACEVAARAGDSEQYYADNRIFHEAIYRASCNGFLADQALALHKRLSAYRRIQLRARNRLLQSLQEHAGVLDAIRAGDEQLAATRLHDHVLVQGERFSDMVLGLAERQRSAIAGGRSGTTKSRAAE</sequence>
<dbReference type="Gene3D" id="1.10.10.10">
    <property type="entry name" value="Winged helix-like DNA-binding domain superfamily/Winged helix DNA-binding domain"/>
    <property type="match status" value="1"/>
</dbReference>
<dbReference type="Gene3D" id="1.20.120.530">
    <property type="entry name" value="GntR ligand-binding domain-like"/>
    <property type="match status" value="1"/>
</dbReference>
<evidence type="ECO:0000313" key="6">
    <source>
        <dbReference type="Proteomes" id="UP001431010"/>
    </source>
</evidence>
<dbReference type="CDD" id="cd07377">
    <property type="entry name" value="WHTH_GntR"/>
    <property type="match status" value="1"/>
</dbReference>
<organism evidence="5 6">
    <name type="scientific">Bradyrhizobium ontarionense</name>
    <dbReference type="NCBI Taxonomy" id="2898149"/>
    <lineage>
        <taxon>Bacteria</taxon>
        <taxon>Pseudomonadati</taxon>
        <taxon>Pseudomonadota</taxon>
        <taxon>Alphaproteobacteria</taxon>
        <taxon>Hyphomicrobiales</taxon>
        <taxon>Nitrobacteraceae</taxon>
        <taxon>Bradyrhizobium</taxon>
    </lineage>
</organism>
<dbReference type="Pfam" id="PF00392">
    <property type="entry name" value="GntR"/>
    <property type="match status" value="1"/>
</dbReference>
<evidence type="ECO:0000313" key="5">
    <source>
        <dbReference type="EMBL" id="UFZ07287.1"/>
    </source>
</evidence>
<dbReference type="InterPro" id="IPR008920">
    <property type="entry name" value="TF_FadR/GntR_C"/>
</dbReference>
<protein>
    <submittedName>
        <fullName evidence="5">GntR family transcriptional regulator</fullName>
    </submittedName>
</protein>
<name>A0ABY3RK74_9BRAD</name>
<dbReference type="SUPFAM" id="SSF46785">
    <property type="entry name" value="Winged helix' DNA-binding domain"/>
    <property type="match status" value="1"/>
</dbReference>
<evidence type="ECO:0000256" key="2">
    <source>
        <dbReference type="ARBA" id="ARBA00023125"/>
    </source>
</evidence>
<dbReference type="RefSeq" id="WP_231326739.1">
    <property type="nucleotide sequence ID" value="NZ_CP088156.1"/>
</dbReference>
<reference evidence="5" key="1">
    <citation type="journal article" date="2024" name="Antonie Van Leeuwenhoek">
        <title>Bradyrhizobium ontarionense sp. nov., a novel bacterial symbiont isolated from Aeschynomene indica (Indian jointvetch), harbours photosynthesis, nitrogen fixation and nitrous oxide (N2O) reductase genes.</title>
        <authorList>
            <person name="Bromfield E.S.P."/>
            <person name="Cloutier S."/>
        </authorList>
    </citation>
    <scope>NUCLEOTIDE SEQUENCE</scope>
    <source>
        <strain evidence="5">A19</strain>
    </source>
</reference>
<dbReference type="SMART" id="SM00895">
    <property type="entry name" value="FCD"/>
    <property type="match status" value="1"/>
</dbReference>